<proteinExistence type="predicted"/>
<dbReference type="EMBL" id="JABANO010012554">
    <property type="protein sequence ID" value="KAF4741615.1"/>
    <property type="molecule type" value="Genomic_DNA"/>
</dbReference>
<reference evidence="1 2" key="1">
    <citation type="submission" date="2020-04" db="EMBL/GenBank/DDBJ databases">
        <title>Perkinsus olseni comparative genomics.</title>
        <authorList>
            <person name="Bogema D.R."/>
        </authorList>
    </citation>
    <scope>NUCLEOTIDE SEQUENCE [LARGE SCALE GENOMIC DNA]</scope>
    <source>
        <strain evidence="1 2">ATCC PRA-207</strain>
    </source>
</reference>
<protein>
    <submittedName>
        <fullName evidence="1">Uncharacterized protein</fullName>
    </submittedName>
</protein>
<accession>A0A7J6T924</accession>
<comment type="caution">
    <text evidence="1">The sequence shown here is derived from an EMBL/GenBank/DDBJ whole genome shotgun (WGS) entry which is preliminary data.</text>
</comment>
<organism evidence="1 2">
    <name type="scientific">Perkinsus olseni</name>
    <name type="common">Perkinsus atlanticus</name>
    <dbReference type="NCBI Taxonomy" id="32597"/>
    <lineage>
        <taxon>Eukaryota</taxon>
        <taxon>Sar</taxon>
        <taxon>Alveolata</taxon>
        <taxon>Perkinsozoa</taxon>
        <taxon>Perkinsea</taxon>
        <taxon>Perkinsida</taxon>
        <taxon>Perkinsidae</taxon>
        <taxon>Perkinsus</taxon>
    </lineage>
</organism>
<evidence type="ECO:0000313" key="2">
    <source>
        <dbReference type="Proteomes" id="UP000553632"/>
    </source>
</evidence>
<keyword evidence="2" id="KW-1185">Reference proteome</keyword>
<dbReference type="AlphaFoldDB" id="A0A7J6T924"/>
<name>A0A7J6T924_PEROL</name>
<gene>
    <name evidence="1" type="ORF">FOZ63_006640</name>
</gene>
<evidence type="ECO:0000313" key="1">
    <source>
        <dbReference type="EMBL" id="KAF4741615.1"/>
    </source>
</evidence>
<sequence length="295" mass="32016">MLNSDWSANTTAWESPYALVADGSSSCRPLHYLTVFDLTTLQNPDTAAYLVLPVYESTLAEVRNHTKRAVSPIQGRHSPFQTVSPMRDAATRAGDATPRGAQPALELMGWLMKPDRDTESSGFQSSILERILEPGTLETLVAEEWHHTVFLLLSEVCDLACPSSANGRANFTTLVERAISPAGCDVQAAEAWLDIALDGNHLEPAEREKFTSTISTFLTKCNLSDFECRCPLWRKLGSIPSTIASPPSRAPVDLPLTDKSGLAGKNRLHLCTHNTSVTTHIKEGTVSANVITADG</sequence>
<dbReference type="Proteomes" id="UP000553632">
    <property type="component" value="Unassembled WGS sequence"/>
</dbReference>